<gene>
    <name evidence="8" type="ORF">SVA_1122</name>
</gene>
<dbReference type="PANTHER" id="PTHR47861:SF4">
    <property type="entry name" value="FKBP-TYPE 16 KDA PEPTIDYL-PROLYL CIS-TRANS ISOMERASE"/>
    <property type="match status" value="1"/>
</dbReference>
<evidence type="ECO:0000256" key="1">
    <source>
        <dbReference type="ARBA" id="ARBA00000971"/>
    </source>
</evidence>
<evidence type="ECO:0000313" key="9">
    <source>
        <dbReference type="Proteomes" id="UP000218899"/>
    </source>
</evidence>
<dbReference type="Proteomes" id="UP000218899">
    <property type="component" value="Chromosome"/>
</dbReference>
<name>A0A1B4V2D7_9GAMM</name>
<protein>
    <recommendedName>
        <fullName evidence="6">Peptidyl-prolyl cis-trans isomerase</fullName>
        <ecNumber evidence="6">5.2.1.8</ecNumber>
    </recommendedName>
</protein>
<organism evidence="8 9">
    <name type="scientific">Sulfurifustis variabilis</name>
    <dbReference type="NCBI Taxonomy" id="1675686"/>
    <lineage>
        <taxon>Bacteria</taxon>
        <taxon>Pseudomonadati</taxon>
        <taxon>Pseudomonadota</taxon>
        <taxon>Gammaproteobacteria</taxon>
        <taxon>Acidiferrobacterales</taxon>
        <taxon>Acidiferrobacteraceae</taxon>
        <taxon>Sulfurifustis</taxon>
    </lineage>
</organism>
<evidence type="ECO:0000256" key="5">
    <source>
        <dbReference type="PROSITE-ProRule" id="PRU00277"/>
    </source>
</evidence>
<evidence type="ECO:0000256" key="2">
    <source>
        <dbReference type="ARBA" id="ARBA00006577"/>
    </source>
</evidence>
<keyword evidence="3 5" id="KW-0697">Rotamase</keyword>
<evidence type="ECO:0000256" key="6">
    <source>
        <dbReference type="RuleBase" id="RU003915"/>
    </source>
</evidence>
<dbReference type="EMBL" id="AP014936">
    <property type="protein sequence ID" value="BAU47698.1"/>
    <property type="molecule type" value="Genomic_DNA"/>
</dbReference>
<keyword evidence="4 5" id="KW-0413">Isomerase</keyword>
<keyword evidence="9" id="KW-1185">Reference proteome</keyword>
<comment type="catalytic activity">
    <reaction evidence="1 5 6">
        <text>[protein]-peptidylproline (omega=180) = [protein]-peptidylproline (omega=0)</text>
        <dbReference type="Rhea" id="RHEA:16237"/>
        <dbReference type="Rhea" id="RHEA-COMP:10747"/>
        <dbReference type="Rhea" id="RHEA-COMP:10748"/>
        <dbReference type="ChEBI" id="CHEBI:83833"/>
        <dbReference type="ChEBI" id="CHEBI:83834"/>
        <dbReference type="EC" id="5.2.1.8"/>
    </reaction>
</comment>
<evidence type="ECO:0000313" key="8">
    <source>
        <dbReference type="EMBL" id="BAU47698.1"/>
    </source>
</evidence>
<dbReference type="KEGG" id="sva:SVA_1122"/>
<dbReference type="InterPro" id="IPR001179">
    <property type="entry name" value="PPIase_FKBP_dom"/>
</dbReference>
<feature type="domain" description="PPIase FKBP-type" evidence="7">
    <location>
        <begin position="5"/>
        <end position="99"/>
    </location>
</feature>
<evidence type="ECO:0000259" key="7">
    <source>
        <dbReference type="PROSITE" id="PS50059"/>
    </source>
</evidence>
<sequence>MIEPGCKVTLHYTLSLATGKTADTTRGGEPAVLVVGAGDLHAAFEGRLLGLGPGESRRFEIPCMEAFGPSETGNVHALPRAEFPPEMKIEPGLVIGFELPSGEEVPGTVVAVSEHEVRIDFNHPLAGHDLVFEVEVLSVEPPSRPA</sequence>
<dbReference type="PANTHER" id="PTHR47861">
    <property type="entry name" value="FKBP-TYPE PEPTIDYL-PROLYL CIS-TRANS ISOMERASE SLYD"/>
    <property type="match status" value="1"/>
</dbReference>
<dbReference type="SUPFAM" id="SSF54534">
    <property type="entry name" value="FKBP-like"/>
    <property type="match status" value="1"/>
</dbReference>
<dbReference type="InterPro" id="IPR046357">
    <property type="entry name" value="PPIase_dom_sf"/>
</dbReference>
<dbReference type="EC" id="5.2.1.8" evidence="6"/>
<evidence type="ECO:0000256" key="4">
    <source>
        <dbReference type="ARBA" id="ARBA00023235"/>
    </source>
</evidence>
<dbReference type="Gene3D" id="3.10.50.40">
    <property type="match status" value="1"/>
</dbReference>
<dbReference type="PROSITE" id="PS50059">
    <property type="entry name" value="FKBP_PPIASE"/>
    <property type="match status" value="1"/>
</dbReference>
<accession>A0A1B4V2D7</accession>
<evidence type="ECO:0000256" key="3">
    <source>
        <dbReference type="ARBA" id="ARBA00023110"/>
    </source>
</evidence>
<comment type="similarity">
    <text evidence="2 6">Belongs to the FKBP-type PPIase family.</text>
</comment>
<dbReference type="GO" id="GO:0003755">
    <property type="term" value="F:peptidyl-prolyl cis-trans isomerase activity"/>
    <property type="evidence" value="ECO:0007669"/>
    <property type="project" value="UniProtKB-UniRule"/>
</dbReference>
<reference evidence="8 9" key="1">
    <citation type="submission" date="2015-08" db="EMBL/GenBank/DDBJ databases">
        <title>Complete genome sequence of Sulfurifustis variabilis.</title>
        <authorList>
            <person name="Miura A."/>
            <person name="Kojima H."/>
            <person name="Fukui M."/>
        </authorList>
    </citation>
    <scope>NUCLEOTIDE SEQUENCE [LARGE SCALE GENOMIC DNA]</scope>
    <source>
        <strain evidence="9">skN76</strain>
    </source>
</reference>
<dbReference type="AlphaFoldDB" id="A0A1B4V2D7"/>
<dbReference type="Pfam" id="PF00254">
    <property type="entry name" value="FKBP_C"/>
    <property type="match status" value="1"/>
</dbReference>
<proteinExistence type="inferred from homology"/>